<dbReference type="EMBL" id="CP063458">
    <property type="protein sequence ID" value="QOV91485.1"/>
    <property type="molecule type" value="Genomic_DNA"/>
</dbReference>
<dbReference type="AlphaFoldDB" id="A0A7M2X1C4"/>
<organism evidence="1 2">
    <name type="scientific">Humisphaera borealis</name>
    <dbReference type="NCBI Taxonomy" id="2807512"/>
    <lineage>
        <taxon>Bacteria</taxon>
        <taxon>Pseudomonadati</taxon>
        <taxon>Planctomycetota</taxon>
        <taxon>Phycisphaerae</taxon>
        <taxon>Tepidisphaerales</taxon>
        <taxon>Tepidisphaeraceae</taxon>
        <taxon>Humisphaera</taxon>
    </lineage>
</organism>
<sequence>MPDPVTQPSSNTQEPVFKTLSLVKGQHRFCFRYEVGDEPRVLDALVEMVHRREMPFDWFDAAVLSHQLGQHLAKELMTYLPKKAA</sequence>
<dbReference type="RefSeq" id="WP_206294782.1">
    <property type="nucleotide sequence ID" value="NZ_CP063458.1"/>
</dbReference>
<dbReference type="Proteomes" id="UP000593765">
    <property type="component" value="Chromosome"/>
</dbReference>
<reference evidence="1 2" key="1">
    <citation type="submission" date="2020-10" db="EMBL/GenBank/DDBJ databases">
        <title>Wide distribution of Phycisphaera-like planctomycetes from WD2101 soil group in peatlands and genome analysis of the first cultivated representative.</title>
        <authorList>
            <person name="Dedysh S.N."/>
            <person name="Beletsky A.V."/>
            <person name="Ivanova A."/>
            <person name="Kulichevskaya I.S."/>
            <person name="Suzina N.E."/>
            <person name="Philippov D.A."/>
            <person name="Rakitin A.L."/>
            <person name="Mardanov A.V."/>
            <person name="Ravin N.V."/>
        </authorList>
    </citation>
    <scope>NUCLEOTIDE SEQUENCE [LARGE SCALE GENOMIC DNA]</scope>
    <source>
        <strain evidence="1 2">M1803</strain>
    </source>
</reference>
<name>A0A7M2X1C4_9BACT</name>
<evidence type="ECO:0000313" key="1">
    <source>
        <dbReference type="EMBL" id="QOV91485.1"/>
    </source>
</evidence>
<evidence type="ECO:0000313" key="2">
    <source>
        <dbReference type="Proteomes" id="UP000593765"/>
    </source>
</evidence>
<accession>A0A7M2X1C4</accession>
<dbReference type="KEGG" id="hbs:IPV69_09065"/>
<proteinExistence type="predicted"/>
<gene>
    <name evidence="1" type="ORF">IPV69_09065</name>
</gene>
<keyword evidence="2" id="KW-1185">Reference proteome</keyword>
<protein>
    <submittedName>
        <fullName evidence="1">Uncharacterized protein</fullName>
    </submittedName>
</protein>